<evidence type="ECO:0000313" key="11">
    <source>
        <dbReference type="Proteomes" id="UP000292702"/>
    </source>
</evidence>
<gene>
    <name evidence="10" type="primary">DIT2_13</name>
    <name evidence="10" type="ORF">EIP91_006311</name>
</gene>
<evidence type="ECO:0000256" key="5">
    <source>
        <dbReference type="ARBA" id="ARBA00022723"/>
    </source>
</evidence>
<dbReference type="GO" id="GO:0005506">
    <property type="term" value="F:iron ion binding"/>
    <property type="evidence" value="ECO:0007669"/>
    <property type="project" value="InterPro"/>
</dbReference>
<dbReference type="AlphaFoldDB" id="A0A4R0RTL3"/>
<keyword evidence="11" id="KW-1185">Reference proteome</keyword>
<comment type="cofactor">
    <cofactor evidence="1 9">
        <name>heme</name>
        <dbReference type="ChEBI" id="CHEBI:30413"/>
    </cofactor>
</comment>
<dbReference type="PANTHER" id="PTHR24305">
    <property type="entry name" value="CYTOCHROME P450"/>
    <property type="match status" value="1"/>
</dbReference>
<evidence type="ECO:0000256" key="8">
    <source>
        <dbReference type="ARBA" id="ARBA00023033"/>
    </source>
</evidence>
<evidence type="ECO:0000256" key="2">
    <source>
        <dbReference type="ARBA" id="ARBA00005179"/>
    </source>
</evidence>
<keyword evidence="6" id="KW-0560">Oxidoreductase</keyword>
<dbReference type="Pfam" id="PF00067">
    <property type="entry name" value="p450"/>
    <property type="match status" value="1"/>
</dbReference>
<comment type="pathway">
    <text evidence="2">Secondary metabolite biosynthesis.</text>
</comment>
<dbReference type="InterPro" id="IPR050121">
    <property type="entry name" value="Cytochrome_P450_monoxygenase"/>
</dbReference>
<accession>A0A4R0RTL3</accession>
<evidence type="ECO:0000313" key="10">
    <source>
        <dbReference type="EMBL" id="TCD69775.1"/>
    </source>
</evidence>
<keyword evidence="5 9" id="KW-0479">Metal-binding</keyword>
<feature type="binding site" description="axial binding residue" evidence="9">
    <location>
        <position position="460"/>
    </location>
    <ligand>
        <name>heme</name>
        <dbReference type="ChEBI" id="CHEBI:30413"/>
    </ligand>
    <ligandPart>
        <name>Fe</name>
        <dbReference type="ChEBI" id="CHEBI:18248"/>
    </ligandPart>
</feature>
<keyword evidence="4 9" id="KW-0349">Heme</keyword>
<organism evidence="10 11">
    <name type="scientific">Steccherinum ochraceum</name>
    <dbReference type="NCBI Taxonomy" id="92696"/>
    <lineage>
        <taxon>Eukaryota</taxon>
        <taxon>Fungi</taxon>
        <taxon>Dikarya</taxon>
        <taxon>Basidiomycota</taxon>
        <taxon>Agaricomycotina</taxon>
        <taxon>Agaricomycetes</taxon>
        <taxon>Polyporales</taxon>
        <taxon>Steccherinaceae</taxon>
        <taxon>Steccherinum</taxon>
    </lineage>
</organism>
<dbReference type="InterPro" id="IPR002401">
    <property type="entry name" value="Cyt_P450_E_grp-I"/>
</dbReference>
<dbReference type="PANTHER" id="PTHR24305:SF166">
    <property type="entry name" value="CYTOCHROME P450 12A4, MITOCHONDRIAL-RELATED"/>
    <property type="match status" value="1"/>
</dbReference>
<reference evidence="10 11" key="1">
    <citation type="submission" date="2018-11" db="EMBL/GenBank/DDBJ databases">
        <title>Genome assembly of Steccherinum ochraceum LE-BIN_3174, the white-rot fungus of the Steccherinaceae family (The Residual Polyporoid clade, Polyporales, Basidiomycota).</title>
        <authorList>
            <person name="Fedorova T.V."/>
            <person name="Glazunova O.A."/>
            <person name="Landesman E.O."/>
            <person name="Moiseenko K.V."/>
            <person name="Psurtseva N.V."/>
            <person name="Savinova O.S."/>
            <person name="Shakhova N.V."/>
            <person name="Tyazhelova T.V."/>
            <person name="Vasina D.V."/>
        </authorList>
    </citation>
    <scope>NUCLEOTIDE SEQUENCE [LARGE SCALE GENOMIC DNA]</scope>
    <source>
        <strain evidence="10 11">LE-BIN_3174</strain>
    </source>
</reference>
<comment type="similarity">
    <text evidence="3">Belongs to the cytochrome P450 family.</text>
</comment>
<dbReference type="Proteomes" id="UP000292702">
    <property type="component" value="Unassembled WGS sequence"/>
</dbReference>
<dbReference type="GO" id="GO:0020037">
    <property type="term" value="F:heme binding"/>
    <property type="evidence" value="ECO:0007669"/>
    <property type="project" value="InterPro"/>
</dbReference>
<dbReference type="GO" id="GO:0016705">
    <property type="term" value="F:oxidoreductase activity, acting on paired donors, with incorporation or reduction of molecular oxygen"/>
    <property type="evidence" value="ECO:0007669"/>
    <property type="project" value="InterPro"/>
</dbReference>
<dbReference type="CDD" id="cd11069">
    <property type="entry name" value="CYP_FUM15-like"/>
    <property type="match status" value="1"/>
</dbReference>
<keyword evidence="7 9" id="KW-0408">Iron</keyword>
<evidence type="ECO:0000256" key="4">
    <source>
        <dbReference type="ARBA" id="ARBA00022617"/>
    </source>
</evidence>
<sequence length="524" mass="59445">MNSASALLYLGAGLLVYRLLRRLLRSSSLDQLRGPQSKSWISGNLTQFFNRHGWDFVDGLTNDYGPASRIHGLFGEKLLHVYDPLALHHIILKDAHQYDETSWFYETNKLTFGLGLLSTHGDHHRKQRKMLNPVFSIAHMRHMTPIFYRIAHKLKDAVSKEVQDQPQQVNILEWMGRTALELVGQGGLGYSFDPLTESVPNDFGDAMKAFFRAFRRKLVDYLPFKRLHRLARVVDQMHFMSKKVFDSKKEAFAAGDEAVTEQVGEGKDIMSILLKANMAAAEKDRLPEDELLGQMSTLVFAATDTTSTALTQILHTLAEHPDAQDKLREEIREASRDGDIPYDELVDRMPYMDAICRETLRLYPPVTFVFREALKDNILPFSEPITLKDGTAVNDMIVPKATTILISIRACNRNKAIWGEDALEWKPERWLTTLPKTVTEAKIPGVYSNLMTFLGGGRSCIGFKFSQLEMKVILSVLIKSFKFSLPDNKNEIVWNLAGVRYPTVGNATKPSFPMKVGRISFSEM</sequence>
<dbReference type="SUPFAM" id="SSF48264">
    <property type="entry name" value="Cytochrome P450"/>
    <property type="match status" value="1"/>
</dbReference>
<dbReference type="OrthoDB" id="1470350at2759"/>
<protein>
    <submittedName>
        <fullName evidence="10">Cytochrome P450-dit2</fullName>
    </submittedName>
</protein>
<evidence type="ECO:0000256" key="3">
    <source>
        <dbReference type="ARBA" id="ARBA00010617"/>
    </source>
</evidence>
<dbReference type="Gene3D" id="1.10.630.10">
    <property type="entry name" value="Cytochrome P450"/>
    <property type="match status" value="1"/>
</dbReference>
<dbReference type="STRING" id="92696.A0A4R0RTL3"/>
<proteinExistence type="inferred from homology"/>
<dbReference type="GO" id="GO:0004497">
    <property type="term" value="F:monooxygenase activity"/>
    <property type="evidence" value="ECO:0007669"/>
    <property type="project" value="UniProtKB-KW"/>
</dbReference>
<name>A0A4R0RTL3_9APHY</name>
<comment type="caution">
    <text evidence="10">The sequence shown here is derived from an EMBL/GenBank/DDBJ whole genome shotgun (WGS) entry which is preliminary data.</text>
</comment>
<evidence type="ECO:0000256" key="7">
    <source>
        <dbReference type="ARBA" id="ARBA00023004"/>
    </source>
</evidence>
<evidence type="ECO:0000256" key="9">
    <source>
        <dbReference type="PIRSR" id="PIRSR602401-1"/>
    </source>
</evidence>
<evidence type="ECO:0000256" key="1">
    <source>
        <dbReference type="ARBA" id="ARBA00001971"/>
    </source>
</evidence>
<dbReference type="InterPro" id="IPR036396">
    <property type="entry name" value="Cyt_P450_sf"/>
</dbReference>
<evidence type="ECO:0000256" key="6">
    <source>
        <dbReference type="ARBA" id="ARBA00023002"/>
    </source>
</evidence>
<dbReference type="EMBL" id="RWJN01000034">
    <property type="protein sequence ID" value="TCD69775.1"/>
    <property type="molecule type" value="Genomic_DNA"/>
</dbReference>
<dbReference type="PRINTS" id="PR00385">
    <property type="entry name" value="P450"/>
</dbReference>
<dbReference type="InterPro" id="IPR001128">
    <property type="entry name" value="Cyt_P450"/>
</dbReference>
<keyword evidence="8" id="KW-0503">Monooxygenase</keyword>
<dbReference type="PRINTS" id="PR00463">
    <property type="entry name" value="EP450I"/>
</dbReference>